<comment type="caution">
    <text evidence="2">The sequence shown here is derived from an EMBL/GenBank/DDBJ whole genome shotgun (WGS) entry which is preliminary data.</text>
</comment>
<dbReference type="PANTHER" id="PTHR36440:SF1">
    <property type="entry name" value="PUTATIVE (AFU_ORTHOLOGUE AFUA_8G07350)-RELATED"/>
    <property type="match status" value="1"/>
</dbReference>
<sequence length="123" mass="13492">MSVPAAKPHDPVVVRAADGAVPHRHDRSSELFFVVDGALELLVGTEIITAGSGDLLVVPPRCDHAFRATSDDTADALIVITPGVERFDYLRQVARIRRGDADRDSLLTEQSRYDTHFVTSPVW</sequence>
<reference evidence="3" key="1">
    <citation type="journal article" date="2019" name="Int. J. Syst. Evol. Microbiol.">
        <title>The Global Catalogue of Microorganisms (GCM) 10K type strain sequencing project: providing services to taxonomists for standard genome sequencing and annotation.</title>
        <authorList>
            <consortium name="The Broad Institute Genomics Platform"/>
            <consortium name="The Broad Institute Genome Sequencing Center for Infectious Disease"/>
            <person name="Wu L."/>
            <person name="Ma J."/>
        </authorList>
    </citation>
    <scope>NUCLEOTIDE SEQUENCE [LARGE SCALE GENOMIC DNA]</scope>
    <source>
        <strain evidence="3">JCM 6833</strain>
    </source>
</reference>
<name>A0ABP6BZ92_9ACTN</name>
<evidence type="ECO:0000313" key="2">
    <source>
        <dbReference type="EMBL" id="GAA2590480.1"/>
    </source>
</evidence>
<dbReference type="Proteomes" id="UP001501509">
    <property type="component" value="Unassembled WGS sequence"/>
</dbReference>
<proteinExistence type="predicted"/>
<dbReference type="InterPro" id="IPR014710">
    <property type="entry name" value="RmlC-like_jellyroll"/>
</dbReference>
<dbReference type="InterPro" id="IPR053146">
    <property type="entry name" value="QDO-like"/>
</dbReference>
<dbReference type="EMBL" id="BAAATD010000003">
    <property type="protein sequence ID" value="GAA2590480.1"/>
    <property type="molecule type" value="Genomic_DNA"/>
</dbReference>
<feature type="domain" description="Cupin type-2" evidence="1">
    <location>
        <begin position="19"/>
        <end position="79"/>
    </location>
</feature>
<dbReference type="Gene3D" id="2.60.120.10">
    <property type="entry name" value="Jelly Rolls"/>
    <property type="match status" value="1"/>
</dbReference>
<keyword evidence="3" id="KW-1185">Reference proteome</keyword>
<protein>
    <recommendedName>
        <fullName evidence="1">Cupin type-2 domain-containing protein</fullName>
    </recommendedName>
</protein>
<dbReference type="PANTHER" id="PTHR36440">
    <property type="entry name" value="PUTATIVE (AFU_ORTHOLOGUE AFUA_8G07350)-RELATED"/>
    <property type="match status" value="1"/>
</dbReference>
<dbReference type="Pfam" id="PF07883">
    <property type="entry name" value="Cupin_2"/>
    <property type="match status" value="1"/>
</dbReference>
<evidence type="ECO:0000313" key="3">
    <source>
        <dbReference type="Proteomes" id="UP001501509"/>
    </source>
</evidence>
<dbReference type="SUPFAM" id="SSF51182">
    <property type="entry name" value="RmlC-like cupins"/>
    <property type="match status" value="1"/>
</dbReference>
<evidence type="ECO:0000259" key="1">
    <source>
        <dbReference type="Pfam" id="PF07883"/>
    </source>
</evidence>
<accession>A0ABP6BZ92</accession>
<gene>
    <name evidence="2" type="ORF">GCM10010411_24240</name>
</gene>
<dbReference type="InterPro" id="IPR011051">
    <property type="entry name" value="RmlC_Cupin_sf"/>
</dbReference>
<dbReference type="RefSeq" id="WP_344540505.1">
    <property type="nucleotide sequence ID" value="NZ_BAAATD010000003.1"/>
</dbReference>
<dbReference type="InterPro" id="IPR013096">
    <property type="entry name" value="Cupin_2"/>
</dbReference>
<organism evidence="2 3">
    <name type="scientific">Actinomadura fulvescens</name>
    <dbReference type="NCBI Taxonomy" id="46160"/>
    <lineage>
        <taxon>Bacteria</taxon>
        <taxon>Bacillati</taxon>
        <taxon>Actinomycetota</taxon>
        <taxon>Actinomycetes</taxon>
        <taxon>Streptosporangiales</taxon>
        <taxon>Thermomonosporaceae</taxon>
        <taxon>Actinomadura</taxon>
    </lineage>
</organism>